<organism evidence="4 5">
    <name type="scientific">Polychaeton citri CBS 116435</name>
    <dbReference type="NCBI Taxonomy" id="1314669"/>
    <lineage>
        <taxon>Eukaryota</taxon>
        <taxon>Fungi</taxon>
        <taxon>Dikarya</taxon>
        <taxon>Ascomycota</taxon>
        <taxon>Pezizomycotina</taxon>
        <taxon>Dothideomycetes</taxon>
        <taxon>Dothideomycetidae</taxon>
        <taxon>Capnodiales</taxon>
        <taxon>Capnodiaceae</taxon>
        <taxon>Polychaeton</taxon>
    </lineage>
</organism>
<accession>A0A9P4URI3</accession>
<evidence type="ECO:0000259" key="3">
    <source>
        <dbReference type="Pfam" id="PF22422"/>
    </source>
</evidence>
<dbReference type="GO" id="GO:0003824">
    <property type="term" value="F:catalytic activity"/>
    <property type="evidence" value="ECO:0007669"/>
    <property type="project" value="UniProtKB-ARBA"/>
</dbReference>
<comment type="caution">
    <text evidence="4">The sequence shown here is derived from an EMBL/GenBank/DDBJ whole genome shotgun (WGS) entry which is preliminary data.</text>
</comment>
<feature type="domain" description="Mannosylglycerate hydrolase MGH1-like glycoside hydrolase" evidence="3">
    <location>
        <begin position="105"/>
        <end position="439"/>
    </location>
</feature>
<feature type="chain" id="PRO_5040415509" description="Alpha,alpha-trehalase" evidence="1">
    <location>
        <begin position="19"/>
        <end position="830"/>
    </location>
</feature>
<reference evidence="4" key="1">
    <citation type="journal article" date="2020" name="Stud. Mycol.">
        <title>101 Dothideomycetes genomes: a test case for predicting lifestyles and emergence of pathogens.</title>
        <authorList>
            <person name="Haridas S."/>
            <person name="Albert R."/>
            <person name="Binder M."/>
            <person name="Bloem J."/>
            <person name="Labutti K."/>
            <person name="Salamov A."/>
            <person name="Andreopoulos B."/>
            <person name="Baker S."/>
            <person name="Barry K."/>
            <person name="Bills G."/>
            <person name="Bluhm B."/>
            <person name="Cannon C."/>
            <person name="Castanera R."/>
            <person name="Culley D."/>
            <person name="Daum C."/>
            <person name="Ezra D."/>
            <person name="Gonzalez J."/>
            <person name="Henrissat B."/>
            <person name="Kuo A."/>
            <person name="Liang C."/>
            <person name="Lipzen A."/>
            <person name="Lutzoni F."/>
            <person name="Magnuson J."/>
            <person name="Mondo S."/>
            <person name="Nolan M."/>
            <person name="Ohm R."/>
            <person name="Pangilinan J."/>
            <person name="Park H.-J."/>
            <person name="Ramirez L."/>
            <person name="Alfaro M."/>
            <person name="Sun H."/>
            <person name="Tritt A."/>
            <person name="Yoshinaga Y."/>
            <person name="Zwiers L.-H."/>
            <person name="Turgeon B."/>
            <person name="Goodwin S."/>
            <person name="Spatafora J."/>
            <person name="Crous P."/>
            <person name="Grigoriev I."/>
        </authorList>
    </citation>
    <scope>NUCLEOTIDE SEQUENCE</scope>
    <source>
        <strain evidence="4">CBS 116435</strain>
    </source>
</reference>
<evidence type="ECO:0000259" key="2">
    <source>
        <dbReference type="Pfam" id="PF03633"/>
    </source>
</evidence>
<dbReference type="InterPro" id="IPR005194">
    <property type="entry name" value="Glyco_hydro_65_C"/>
</dbReference>
<dbReference type="InterPro" id="IPR008928">
    <property type="entry name" value="6-hairpin_glycosidase_sf"/>
</dbReference>
<dbReference type="SUPFAM" id="SSF48208">
    <property type="entry name" value="Six-hairpin glycosidases"/>
    <property type="match status" value="1"/>
</dbReference>
<dbReference type="OrthoDB" id="5382128at2759"/>
<dbReference type="InterPro" id="IPR012341">
    <property type="entry name" value="6hp_glycosidase-like_sf"/>
</dbReference>
<sequence>MLNYVALLLAACLAGSDAQVPPPPEDQNTTGTAILDHSFKIANLTGQDFLLNNIPFIDIPDPLIEAVYYYRFGVLQRHLYYTGQSSGYGITEFVKPVSYAGPLDTITAAAGHHIEEARWLRSRFFAEDALQIYTRGPGNGGILYTHWIHHAALGAANVTGNTAFLNSQLEGMVRMWHLWDGYYNDTIGLYFYDTDFDAQEYALPGFISWDASGRDNDTLVRDGPNTYRPSHNSYMAANAKAIASIATAIGDSMTASDFTNFAQNITAAIIESLWDDTQQFFVDNIEPGHPAPGRVKGREEVGYFPFRFGIGLESKYINPSIEALQDPHGFNTSFYPPTLETQNEFYTADKGYQDVNPGYCCWWQGQNWPFSTAHFLKSLAAMYRSGDSSLTAEQFHDAVANYAATQQKDGVPYVAESHYPDRDEWSQDDLGHSDHYMHSTNCDIIITELLGLVPRSDDILQVDPIVPSDWTYFALENVPYHGFLITVVYDRNGDRYNVGSGLTIYANGKKIHNDTALSATVQLPSTRSVQSNFDSASAPIDVNIAVNPLTLFPDRQASAWPRANASYTWQNDDPYRAIDGFIFYDEDPDNRWTNFDADGAHVNDTLTIQLQRPHEITGVALAIFTDIAPPRNGSVDCPASILITDGEGNVVADLQDFESTCKANNINVIEFDETVETDTLNFNFFAKPNMAIGVCEIQLWVPANTGPLYYAVDANPTSSAGVSFDASSKATSNGAVMVVGESSSVVSFGGIYSAAGVLTSASLRYKNSGNGSVMIRVAVNQIDTGSVELTPTGDKFRSVNLPDLKLWRGTNFVTISGGGEGVSLEGIEAS</sequence>
<dbReference type="AlphaFoldDB" id="A0A9P4URI3"/>
<dbReference type="Gene3D" id="1.50.10.10">
    <property type="match status" value="1"/>
</dbReference>
<dbReference type="Pfam" id="PF03633">
    <property type="entry name" value="Glyco_hydro_65C"/>
    <property type="match status" value="1"/>
</dbReference>
<evidence type="ECO:0008006" key="6">
    <source>
        <dbReference type="Google" id="ProtNLM"/>
    </source>
</evidence>
<dbReference type="Pfam" id="PF22422">
    <property type="entry name" value="MGH1-like_GH"/>
    <property type="match status" value="1"/>
</dbReference>
<dbReference type="Proteomes" id="UP000799441">
    <property type="component" value="Unassembled WGS sequence"/>
</dbReference>
<evidence type="ECO:0000313" key="5">
    <source>
        <dbReference type="Proteomes" id="UP000799441"/>
    </source>
</evidence>
<evidence type="ECO:0000313" key="4">
    <source>
        <dbReference type="EMBL" id="KAF2722626.1"/>
    </source>
</evidence>
<gene>
    <name evidence="4" type="ORF">K431DRAFT_283762</name>
</gene>
<evidence type="ECO:0000256" key="1">
    <source>
        <dbReference type="SAM" id="SignalP"/>
    </source>
</evidence>
<feature type="signal peptide" evidence="1">
    <location>
        <begin position="1"/>
        <end position="18"/>
    </location>
</feature>
<dbReference type="GO" id="GO:0005975">
    <property type="term" value="P:carbohydrate metabolic process"/>
    <property type="evidence" value="ECO:0007669"/>
    <property type="project" value="InterPro"/>
</dbReference>
<protein>
    <recommendedName>
        <fullName evidence="6">Alpha,alpha-trehalase</fullName>
    </recommendedName>
</protein>
<keyword evidence="5" id="KW-1185">Reference proteome</keyword>
<dbReference type="EMBL" id="MU003781">
    <property type="protein sequence ID" value="KAF2722626.1"/>
    <property type="molecule type" value="Genomic_DNA"/>
</dbReference>
<proteinExistence type="predicted"/>
<keyword evidence="1" id="KW-0732">Signal</keyword>
<name>A0A9P4URI3_9PEZI</name>
<feature type="domain" description="Glycoside hydrolase family 65 C-terminal" evidence="2">
    <location>
        <begin position="457"/>
        <end position="511"/>
    </location>
</feature>
<dbReference type="InterPro" id="IPR054491">
    <property type="entry name" value="MGH1-like_GH"/>
</dbReference>
<dbReference type="Gene3D" id="2.60.120.260">
    <property type="entry name" value="Galactose-binding domain-like"/>
    <property type="match status" value="2"/>
</dbReference>